<dbReference type="Proteomes" id="UP000614996">
    <property type="component" value="Unassembled WGS sequence"/>
</dbReference>
<evidence type="ECO:0000313" key="3">
    <source>
        <dbReference type="Proteomes" id="UP000614996"/>
    </source>
</evidence>
<organism evidence="2 3">
    <name type="scientific">Actinocatenispora comari</name>
    <dbReference type="NCBI Taxonomy" id="2807577"/>
    <lineage>
        <taxon>Bacteria</taxon>
        <taxon>Bacillati</taxon>
        <taxon>Actinomycetota</taxon>
        <taxon>Actinomycetes</taxon>
        <taxon>Micromonosporales</taxon>
        <taxon>Micromonosporaceae</taxon>
        <taxon>Actinocatenispora</taxon>
    </lineage>
</organism>
<comment type="caution">
    <text evidence="2">The sequence shown here is derived from an EMBL/GenBank/DDBJ whole genome shotgun (WGS) entry which is preliminary data.</text>
</comment>
<evidence type="ECO:0000256" key="1">
    <source>
        <dbReference type="SAM" id="MobiDB-lite"/>
    </source>
</evidence>
<evidence type="ECO:0000313" key="2">
    <source>
        <dbReference type="EMBL" id="GIL25725.1"/>
    </source>
</evidence>
<name>A0A8J4A7N7_9ACTN</name>
<sequence>MTCQRCGATNATRCADPLLDAMSRVTAEIALCPACYEERSTGASLSPQRPPLSGPSPR</sequence>
<feature type="compositionally biased region" description="Pro residues" evidence="1">
    <location>
        <begin position="48"/>
        <end position="58"/>
    </location>
</feature>
<dbReference type="EMBL" id="BOPO01000008">
    <property type="protein sequence ID" value="GIL25725.1"/>
    <property type="molecule type" value="Genomic_DNA"/>
</dbReference>
<accession>A0A8J4A7N7</accession>
<feature type="region of interest" description="Disordered" evidence="1">
    <location>
        <begin position="38"/>
        <end position="58"/>
    </location>
</feature>
<protein>
    <submittedName>
        <fullName evidence="2">Uncharacterized protein</fullName>
    </submittedName>
</protein>
<gene>
    <name evidence="2" type="ORF">NUM_09790</name>
</gene>
<dbReference type="AlphaFoldDB" id="A0A8J4A7N7"/>
<reference evidence="3" key="1">
    <citation type="journal article" date="2021" name="Int. J. Syst. Evol. Microbiol.">
        <title>Actinocatenispora comari sp. nov., an endophytic actinomycete isolated from aerial parts of Comarum salesowianum.</title>
        <authorList>
            <person name="Oyunbileg N."/>
            <person name="Iizaka Y."/>
            <person name="Hamada M."/>
            <person name="Davaapurev B.O."/>
            <person name="Fukumoto A."/>
            <person name="Tsetseg B."/>
            <person name="Kato F."/>
            <person name="Tamura T."/>
            <person name="Batkhuu J."/>
            <person name="Anzai Y."/>
        </authorList>
    </citation>
    <scope>NUCLEOTIDE SEQUENCE [LARGE SCALE GENOMIC DNA]</scope>
    <source>
        <strain evidence="3">NUM-2625</strain>
    </source>
</reference>
<proteinExistence type="predicted"/>
<keyword evidence="3" id="KW-1185">Reference proteome</keyword>